<name>A0A9X4KSX4_9BACL</name>
<evidence type="ECO:0000313" key="1">
    <source>
        <dbReference type="EMBL" id="MDG0810317.1"/>
    </source>
</evidence>
<organism evidence="1 2">
    <name type="scientific">Cohnella rhizosphaerae</name>
    <dbReference type="NCBI Taxonomy" id="1457232"/>
    <lineage>
        <taxon>Bacteria</taxon>
        <taxon>Bacillati</taxon>
        <taxon>Bacillota</taxon>
        <taxon>Bacilli</taxon>
        <taxon>Bacillales</taxon>
        <taxon>Paenibacillaceae</taxon>
        <taxon>Cohnella</taxon>
    </lineage>
</organism>
<gene>
    <name evidence="1" type="primary">mobC</name>
    <name evidence="1" type="ORF">OMP40_13910</name>
</gene>
<dbReference type="Proteomes" id="UP001153404">
    <property type="component" value="Unassembled WGS sequence"/>
</dbReference>
<dbReference type="Pfam" id="PF21983">
    <property type="entry name" value="NikA-like"/>
    <property type="match status" value="1"/>
</dbReference>
<proteinExistence type="predicted"/>
<protein>
    <submittedName>
        <fullName evidence="1">Plasmid mobilization relaxosome protein MobC</fullName>
    </submittedName>
</protein>
<dbReference type="AlphaFoldDB" id="A0A9X4KSX4"/>
<evidence type="ECO:0000313" key="2">
    <source>
        <dbReference type="Proteomes" id="UP001153404"/>
    </source>
</evidence>
<comment type="caution">
    <text evidence="1">The sequence shown here is derived from an EMBL/GenBank/DDBJ whole genome shotgun (WGS) entry which is preliminary data.</text>
</comment>
<reference evidence="1" key="1">
    <citation type="submission" date="2022-10" db="EMBL/GenBank/DDBJ databases">
        <title>Comparative genomic analysis of Cohnella hashimotonis sp. nov., isolated from the International Space Station.</title>
        <authorList>
            <person name="Simpson A."/>
            <person name="Venkateswaran K."/>
        </authorList>
    </citation>
    <scope>NUCLEOTIDE SEQUENCE</scope>
    <source>
        <strain evidence="1">DSM 28161</strain>
    </source>
</reference>
<dbReference type="InterPro" id="IPR053842">
    <property type="entry name" value="NikA-like"/>
</dbReference>
<keyword evidence="2" id="KW-1185">Reference proteome</keyword>
<sequence length="112" mass="12920">MRARRIKIMVRLNEQEQKRLVQQVKQTGLSQEAYLRSLINGYIPKSLPPMDYYTMLRELHAIGNNMNQLAAKAHTTGHPDRNAFQREAEDLRQAIQQIQEAVTAPEPQQTPP</sequence>
<dbReference type="EMBL" id="JAPDIA010000003">
    <property type="protein sequence ID" value="MDG0810317.1"/>
    <property type="molecule type" value="Genomic_DNA"/>
</dbReference>
<accession>A0A9X4KSX4</accession>